<dbReference type="Proteomes" id="UP000228626">
    <property type="component" value="Unassembled WGS sequence"/>
</dbReference>
<evidence type="ECO:0000256" key="4">
    <source>
        <dbReference type="ARBA" id="ARBA00023163"/>
    </source>
</evidence>
<dbReference type="InterPro" id="IPR014284">
    <property type="entry name" value="RNA_pol_sigma-70_dom"/>
</dbReference>
<sequence>MPRNTDFGNKTDSDLVQLALKKPDNFNYIVGRYEKKIARYIKRIAGLDNEDTEDLLQDIFIKVYQNLNGFDPSLKFSSWIYRIAHNEIISDWRRRKAKPQFVRGDEIDGFLNSISSEFDIQRDLENKDFRGDIKKILAEIDLKYREVLILKFLEEKSYEEISDILKKPIGTIATLINRAKKQFKKEATKLSINFL</sequence>
<dbReference type="SUPFAM" id="SSF88659">
    <property type="entry name" value="Sigma3 and sigma4 domains of RNA polymerase sigma factors"/>
    <property type="match status" value="1"/>
</dbReference>
<dbReference type="InterPro" id="IPR013325">
    <property type="entry name" value="RNA_pol_sigma_r2"/>
</dbReference>
<evidence type="ECO:0000256" key="2">
    <source>
        <dbReference type="ARBA" id="ARBA00023015"/>
    </source>
</evidence>
<keyword evidence="4" id="KW-0804">Transcription</keyword>
<comment type="similarity">
    <text evidence="1">Belongs to the sigma-70 factor family. ECF subfamily.</text>
</comment>
<dbReference type="GO" id="GO:0003677">
    <property type="term" value="F:DNA binding"/>
    <property type="evidence" value="ECO:0007669"/>
    <property type="project" value="InterPro"/>
</dbReference>
<organism evidence="7 8">
    <name type="scientific">Candidatus Falkowbacteria bacterium CG10_big_fil_rev_8_21_14_0_10_43_10</name>
    <dbReference type="NCBI Taxonomy" id="1974567"/>
    <lineage>
        <taxon>Bacteria</taxon>
        <taxon>Candidatus Falkowiibacteriota</taxon>
    </lineage>
</organism>
<dbReference type="Gene3D" id="1.10.10.10">
    <property type="entry name" value="Winged helix-like DNA-binding domain superfamily/Winged helix DNA-binding domain"/>
    <property type="match status" value="1"/>
</dbReference>
<evidence type="ECO:0000259" key="6">
    <source>
        <dbReference type="Pfam" id="PF08281"/>
    </source>
</evidence>
<dbReference type="GO" id="GO:0016987">
    <property type="term" value="F:sigma factor activity"/>
    <property type="evidence" value="ECO:0007669"/>
    <property type="project" value="UniProtKB-KW"/>
</dbReference>
<protein>
    <submittedName>
        <fullName evidence="7">RNA polymerase subunit sigma</fullName>
    </submittedName>
</protein>
<dbReference type="Gene3D" id="1.10.1740.10">
    <property type="match status" value="1"/>
</dbReference>
<dbReference type="CDD" id="cd06171">
    <property type="entry name" value="Sigma70_r4"/>
    <property type="match status" value="1"/>
</dbReference>
<dbReference type="SUPFAM" id="SSF88946">
    <property type="entry name" value="Sigma2 domain of RNA polymerase sigma factors"/>
    <property type="match status" value="1"/>
</dbReference>
<dbReference type="InterPro" id="IPR039425">
    <property type="entry name" value="RNA_pol_sigma-70-like"/>
</dbReference>
<dbReference type="PANTHER" id="PTHR43133:SF51">
    <property type="entry name" value="RNA POLYMERASE SIGMA FACTOR"/>
    <property type="match status" value="1"/>
</dbReference>
<dbReference type="GO" id="GO:0006352">
    <property type="term" value="P:DNA-templated transcription initiation"/>
    <property type="evidence" value="ECO:0007669"/>
    <property type="project" value="InterPro"/>
</dbReference>
<keyword evidence="3" id="KW-0731">Sigma factor</keyword>
<evidence type="ECO:0000259" key="5">
    <source>
        <dbReference type="Pfam" id="PF04542"/>
    </source>
</evidence>
<dbReference type="PANTHER" id="PTHR43133">
    <property type="entry name" value="RNA POLYMERASE ECF-TYPE SIGMA FACTO"/>
    <property type="match status" value="1"/>
</dbReference>
<keyword evidence="2" id="KW-0805">Transcription regulation</keyword>
<comment type="caution">
    <text evidence="7">The sequence shown here is derived from an EMBL/GenBank/DDBJ whole genome shotgun (WGS) entry which is preliminary data.</text>
</comment>
<dbReference type="AlphaFoldDB" id="A0A2H0V2V1"/>
<dbReference type="NCBIfam" id="TIGR02937">
    <property type="entry name" value="sigma70-ECF"/>
    <property type="match status" value="1"/>
</dbReference>
<feature type="domain" description="RNA polymerase sigma-70 region 2" evidence="5">
    <location>
        <begin position="30"/>
        <end position="96"/>
    </location>
</feature>
<dbReference type="InterPro" id="IPR013249">
    <property type="entry name" value="RNA_pol_sigma70_r4_t2"/>
</dbReference>
<feature type="domain" description="RNA polymerase sigma factor 70 region 4 type 2" evidence="6">
    <location>
        <begin position="132"/>
        <end position="182"/>
    </location>
</feature>
<dbReference type="InterPro" id="IPR036388">
    <property type="entry name" value="WH-like_DNA-bd_sf"/>
</dbReference>
<dbReference type="Pfam" id="PF04542">
    <property type="entry name" value="Sigma70_r2"/>
    <property type="match status" value="1"/>
</dbReference>
<name>A0A2H0V2V1_9BACT</name>
<evidence type="ECO:0000256" key="1">
    <source>
        <dbReference type="ARBA" id="ARBA00010641"/>
    </source>
</evidence>
<dbReference type="InterPro" id="IPR013324">
    <property type="entry name" value="RNA_pol_sigma_r3/r4-like"/>
</dbReference>
<dbReference type="Pfam" id="PF08281">
    <property type="entry name" value="Sigma70_r4_2"/>
    <property type="match status" value="1"/>
</dbReference>
<dbReference type="InterPro" id="IPR007627">
    <property type="entry name" value="RNA_pol_sigma70_r2"/>
</dbReference>
<proteinExistence type="inferred from homology"/>
<dbReference type="EMBL" id="PFAR01000013">
    <property type="protein sequence ID" value="PIR93378.1"/>
    <property type="molecule type" value="Genomic_DNA"/>
</dbReference>
<evidence type="ECO:0000313" key="7">
    <source>
        <dbReference type="EMBL" id="PIR93378.1"/>
    </source>
</evidence>
<evidence type="ECO:0000313" key="8">
    <source>
        <dbReference type="Proteomes" id="UP000228626"/>
    </source>
</evidence>
<evidence type="ECO:0000256" key="3">
    <source>
        <dbReference type="ARBA" id="ARBA00023082"/>
    </source>
</evidence>
<gene>
    <name evidence="7" type="ORF">COT99_00935</name>
</gene>
<accession>A0A2H0V2V1</accession>
<reference evidence="8" key="1">
    <citation type="submission" date="2017-09" db="EMBL/GenBank/DDBJ databases">
        <title>Depth-based differentiation of microbial function through sediment-hosted aquifers and enrichment of novel symbionts in the deep terrestrial subsurface.</title>
        <authorList>
            <person name="Probst A.J."/>
            <person name="Ladd B."/>
            <person name="Jarett J.K."/>
            <person name="Geller-Mcgrath D.E."/>
            <person name="Sieber C.M.K."/>
            <person name="Emerson J.B."/>
            <person name="Anantharaman K."/>
            <person name="Thomas B.C."/>
            <person name="Malmstrom R."/>
            <person name="Stieglmeier M."/>
            <person name="Klingl A."/>
            <person name="Woyke T."/>
            <person name="Ryan C.M."/>
            <person name="Banfield J.F."/>
        </authorList>
    </citation>
    <scope>NUCLEOTIDE SEQUENCE [LARGE SCALE GENOMIC DNA]</scope>
</reference>